<accession>A0A8H6KS92</accession>
<proteinExistence type="predicted"/>
<evidence type="ECO:0000256" key="1">
    <source>
        <dbReference type="SAM" id="MobiDB-lite"/>
    </source>
</evidence>
<sequence length="78" mass="8239">MRRLPPAQISVASTRSPSRSIDNLSAAGRSTVAGDALPDDPSITPVSISLSVLLLKFPIHVFPPSPNRGARERPKVAP</sequence>
<feature type="compositionally biased region" description="Polar residues" evidence="1">
    <location>
        <begin position="10"/>
        <end position="23"/>
    </location>
</feature>
<name>A0A8H6KS92_9PEZI</name>
<feature type="region of interest" description="Disordered" evidence="1">
    <location>
        <begin position="1"/>
        <end position="26"/>
    </location>
</feature>
<dbReference type="Proteomes" id="UP000654918">
    <property type="component" value="Unassembled WGS sequence"/>
</dbReference>
<dbReference type="AlphaFoldDB" id="A0A8H6KS92"/>
<comment type="caution">
    <text evidence="2">The sequence shown here is derived from an EMBL/GenBank/DDBJ whole genome shotgun (WGS) entry which is preliminary data.</text>
</comment>
<keyword evidence="3" id="KW-1185">Reference proteome</keyword>
<reference evidence="2" key="1">
    <citation type="journal article" date="2020" name="Phytopathology">
        <title>Genome Sequence Resources of Colletotrichum truncatum, C. plurivorum, C. musicola, and C. sojae: Four Species Pathogenic to Soybean (Glycine max).</title>
        <authorList>
            <person name="Rogerio F."/>
            <person name="Boufleur T.R."/>
            <person name="Ciampi-Guillardi M."/>
            <person name="Sukno S.A."/>
            <person name="Thon M.R."/>
            <person name="Massola Junior N.S."/>
            <person name="Baroncelli R."/>
        </authorList>
    </citation>
    <scope>NUCLEOTIDE SEQUENCE</scope>
    <source>
        <strain evidence="2">LFN00145</strain>
    </source>
</reference>
<dbReference type="EMBL" id="WIGO01000034">
    <property type="protein sequence ID" value="KAF6836153.1"/>
    <property type="molecule type" value="Genomic_DNA"/>
</dbReference>
<protein>
    <submittedName>
        <fullName evidence="2">Uncharacterized protein</fullName>
    </submittedName>
</protein>
<gene>
    <name evidence="2" type="ORF">CPLU01_03852</name>
</gene>
<organism evidence="2 3">
    <name type="scientific">Colletotrichum plurivorum</name>
    <dbReference type="NCBI Taxonomy" id="2175906"/>
    <lineage>
        <taxon>Eukaryota</taxon>
        <taxon>Fungi</taxon>
        <taxon>Dikarya</taxon>
        <taxon>Ascomycota</taxon>
        <taxon>Pezizomycotina</taxon>
        <taxon>Sordariomycetes</taxon>
        <taxon>Hypocreomycetidae</taxon>
        <taxon>Glomerellales</taxon>
        <taxon>Glomerellaceae</taxon>
        <taxon>Colletotrichum</taxon>
        <taxon>Colletotrichum orchidearum species complex</taxon>
    </lineage>
</organism>
<evidence type="ECO:0000313" key="2">
    <source>
        <dbReference type="EMBL" id="KAF6836153.1"/>
    </source>
</evidence>
<evidence type="ECO:0000313" key="3">
    <source>
        <dbReference type="Proteomes" id="UP000654918"/>
    </source>
</evidence>